<name>A0A0C1UQ46_9CYAN</name>
<dbReference type="SUPFAM" id="SSF46955">
    <property type="entry name" value="Putative DNA-binding domain"/>
    <property type="match status" value="1"/>
</dbReference>
<dbReference type="GO" id="GO:0003700">
    <property type="term" value="F:DNA-binding transcription factor activity"/>
    <property type="evidence" value="ECO:0007669"/>
    <property type="project" value="InterPro"/>
</dbReference>
<accession>A0A0C1UQ46</accession>
<dbReference type="PANTHER" id="PTHR30204">
    <property type="entry name" value="REDOX-CYCLING DRUG-SENSING TRANSCRIPTIONAL ACTIVATOR SOXR"/>
    <property type="match status" value="1"/>
</dbReference>
<dbReference type="SMART" id="SM00422">
    <property type="entry name" value="HTH_MERR"/>
    <property type="match status" value="1"/>
</dbReference>
<keyword evidence="3" id="KW-0804">Transcription</keyword>
<evidence type="ECO:0000313" key="4">
    <source>
        <dbReference type="EMBL" id="NEV67765.1"/>
    </source>
</evidence>
<dbReference type="Pfam" id="PF00376">
    <property type="entry name" value="MerR"/>
    <property type="match status" value="1"/>
</dbReference>
<reference evidence="4" key="1">
    <citation type="submission" date="2014-11" db="EMBL/GenBank/DDBJ databases">
        <authorList>
            <person name="Malar M.C."/>
            <person name="Sen D."/>
            <person name="Tripathy S."/>
        </authorList>
    </citation>
    <scope>NUCLEOTIDE SEQUENCE</scope>
    <source>
        <strain evidence="4">BDU141951</strain>
    </source>
</reference>
<dbReference type="AlphaFoldDB" id="A0A0C1UQ46"/>
<keyword evidence="2 4" id="KW-0238">DNA-binding</keyword>
<evidence type="ECO:0000256" key="3">
    <source>
        <dbReference type="ARBA" id="ARBA00023163"/>
    </source>
</evidence>
<keyword evidence="1" id="KW-0805">Transcription regulation</keyword>
<evidence type="ECO:0000256" key="1">
    <source>
        <dbReference type="ARBA" id="ARBA00023015"/>
    </source>
</evidence>
<protein>
    <submittedName>
        <fullName evidence="4">MerR family DNA-binding protein</fullName>
    </submittedName>
</protein>
<reference evidence="4" key="3">
    <citation type="submission" date="2020-02" db="EMBL/GenBank/DDBJ databases">
        <authorList>
            <person name="Sarangi A.N."/>
            <person name="Ghosh S."/>
            <person name="Mukherjee M."/>
            <person name="Tripathy S."/>
        </authorList>
    </citation>
    <scope>NUCLEOTIDE SEQUENCE</scope>
    <source>
        <strain evidence="4">BDU141951</strain>
    </source>
</reference>
<dbReference type="PRINTS" id="PR00040">
    <property type="entry name" value="HTHMERR"/>
</dbReference>
<dbReference type="PANTHER" id="PTHR30204:SF94">
    <property type="entry name" value="HEAVY METAL-DEPENDENT TRANSCRIPTIONAL REGULATOR HI_0293-RELATED"/>
    <property type="match status" value="1"/>
</dbReference>
<gene>
    <name evidence="4" type="ORF">QQ91_011615</name>
</gene>
<dbReference type="Pfam" id="PF09278">
    <property type="entry name" value="MerR-DNA-bind"/>
    <property type="match status" value="1"/>
</dbReference>
<dbReference type="InterPro" id="IPR015358">
    <property type="entry name" value="Tscrpt_reg_MerR_DNA-bd"/>
</dbReference>
<dbReference type="PROSITE" id="PS50937">
    <property type="entry name" value="HTH_MERR_2"/>
    <property type="match status" value="1"/>
</dbReference>
<evidence type="ECO:0000256" key="2">
    <source>
        <dbReference type="ARBA" id="ARBA00023125"/>
    </source>
</evidence>
<dbReference type="Gene3D" id="1.10.1660.10">
    <property type="match status" value="1"/>
</dbReference>
<organism evidence="4">
    <name type="scientific">Lyngbya confervoides BDU141951</name>
    <dbReference type="NCBI Taxonomy" id="1574623"/>
    <lineage>
        <taxon>Bacteria</taxon>
        <taxon>Bacillati</taxon>
        <taxon>Cyanobacteriota</taxon>
        <taxon>Cyanophyceae</taxon>
        <taxon>Oscillatoriophycideae</taxon>
        <taxon>Oscillatoriales</taxon>
        <taxon>Microcoleaceae</taxon>
        <taxon>Lyngbya</taxon>
    </lineage>
</organism>
<proteinExistence type="predicted"/>
<dbReference type="GO" id="GO:0003677">
    <property type="term" value="F:DNA binding"/>
    <property type="evidence" value="ECO:0007669"/>
    <property type="project" value="UniProtKB-KW"/>
</dbReference>
<dbReference type="EMBL" id="JTHE02000003">
    <property type="protein sequence ID" value="NEV67765.1"/>
    <property type="molecule type" value="Genomic_DNA"/>
</dbReference>
<dbReference type="InterPro" id="IPR047057">
    <property type="entry name" value="MerR_fam"/>
</dbReference>
<dbReference type="InterPro" id="IPR009061">
    <property type="entry name" value="DNA-bd_dom_put_sf"/>
</dbReference>
<sequence length="139" mass="15828">MSNTQPELLKIGQVSSQSQLPVKTIRFYEERGLIQAAKRTSGGFRLFAPSVLPRLSFIRQSQALGLSLNDIQDILGIADSGQRPCQNVRHKFQEKVVEIDDRIQQLQALKQQLQVLIREADQRQKMDADYCPIIEHANE</sequence>
<reference evidence="4" key="2">
    <citation type="journal article" date="2015" name="Genome Announc.">
        <title>Draft Genome Sequence of Filamentous Marine Cyanobacterium Lyngbya confervoides Strain BDU141951.</title>
        <authorList>
            <person name="Chandrababunaidu M.M."/>
            <person name="Sen D."/>
            <person name="Tripathy S."/>
        </authorList>
    </citation>
    <scope>NUCLEOTIDE SEQUENCE</scope>
    <source>
        <strain evidence="4">BDU141951</strain>
    </source>
</reference>
<comment type="caution">
    <text evidence="4">The sequence shown here is derived from an EMBL/GenBank/DDBJ whole genome shotgun (WGS) entry which is preliminary data.</text>
</comment>
<dbReference type="InterPro" id="IPR000551">
    <property type="entry name" value="MerR-type_HTH_dom"/>
</dbReference>